<dbReference type="CDD" id="cd05289">
    <property type="entry name" value="MDR_like_2"/>
    <property type="match status" value="1"/>
</dbReference>
<dbReference type="GO" id="GO:0005829">
    <property type="term" value="C:cytosol"/>
    <property type="evidence" value="ECO:0007669"/>
    <property type="project" value="TreeGrafter"/>
</dbReference>
<dbReference type="InterPro" id="IPR002364">
    <property type="entry name" value="Quin_OxRdtase/zeta-crystal_CS"/>
</dbReference>
<dbReference type="GO" id="GO:0003960">
    <property type="term" value="F:quinone reductase (NADPH) activity"/>
    <property type="evidence" value="ECO:0007669"/>
    <property type="project" value="UniProtKB-EC"/>
</dbReference>
<organism evidence="5 6">
    <name type="scientific">Mycobacteroides abscessus subsp. massiliense</name>
    <dbReference type="NCBI Taxonomy" id="1962118"/>
    <lineage>
        <taxon>Bacteria</taxon>
        <taxon>Bacillati</taxon>
        <taxon>Actinomycetota</taxon>
        <taxon>Actinomycetes</taxon>
        <taxon>Mycobacteriales</taxon>
        <taxon>Mycobacteriaceae</taxon>
        <taxon>Mycobacteroides</taxon>
        <taxon>Mycobacteroides abscessus</taxon>
    </lineage>
</organism>
<evidence type="ECO:0000313" key="5">
    <source>
        <dbReference type="EMBL" id="SKZ21157.1"/>
    </source>
</evidence>
<dbReference type="GO" id="GO:0008270">
    <property type="term" value="F:zinc ion binding"/>
    <property type="evidence" value="ECO:0007669"/>
    <property type="project" value="InterPro"/>
</dbReference>
<dbReference type="AlphaFoldDB" id="A0AB38DJG5"/>
<dbReference type="GO" id="GO:0035925">
    <property type="term" value="F:mRNA 3'-UTR AU-rich region binding"/>
    <property type="evidence" value="ECO:0007669"/>
    <property type="project" value="TreeGrafter"/>
</dbReference>
<feature type="compositionally biased region" description="Basic residues" evidence="3">
    <location>
        <begin position="246"/>
        <end position="262"/>
    </location>
</feature>
<dbReference type="PANTHER" id="PTHR48106:SF13">
    <property type="entry name" value="QUINONE OXIDOREDUCTASE-RELATED"/>
    <property type="match status" value="1"/>
</dbReference>
<dbReference type="Gene3D" id="3.90.180.10">
    <property type="entry name" value="Medium-chain alcohol dehydrogenases, catalytic domain"/>
    <property type="match status" value="1"/>
</dbReference>
<dbReference type="GO" id="GO:0070402">
    <property type="term" value="F:NADPH binding"/>
    <property type="evidence" value="ECO:0007669"/>
    <property type="project" value="TreeGrafter"/>
</dbReference>
<keyword evidence="2 5" id="KW-0560">Oxidoreductase</keyword>
<dbReference type="SMART" id="SM00829">
    <property type="entry name" value="PKS_ER"/>
    <property type="match status" value="1"/>
</dbReference>
<keyword evidence="1" id="KW-0521">NADP</keyword>
<dbReference type="InterPro" id="IPR036291">
    <property type="entry name" value="NAD(P)-bd_dom_sf"/>
</dbReference>
<protein>
    <submittedName>
        <fullName evidence="5">Oxidoreductase</fullName>
        <ecNumber evidence="5">1.6.5.5</ecNumber>
    </submittedName>
</protein>
<evidence type="ECO:0000259" key="4">
    <source>
        <dbReference type="SMART" id="SM00829"/>
    </source>
</evidence>
<evidence type="ECO:0000256" key="1">
    <source>
        <dbReference type="ARBA" id="ARBA00022857"/>
    </source>
</evidence>
<dbReference type="Pfam" id="PF08240">
    <property type="entry name" value="ADH_N"/>
    <property type="match status" value="1"/>
</dbReference>
<evidence type="ECO:0000256" key="3">
    <source>
        <dbReference type="SAM" id="MobiDB-lite"/>
    </source>
</evidence>
<dbReference type="EC" id="1.6.5.5" evidence="5"/>
<feature type="compositionally biased region" description="Basic and acidic residues" evidence="3">
    <location>
        <begin position="276"/>
        <end position="285"/>
    </location>
</feature>
<dbReference type="InterPro" id="IPR011032">
    <property type="entry name" value="GroES-like_sf"/>
</dbReference>
<name>A0AB38DJG5_9MYCO</name>
<dbReference type="PROSITE" id="PS01162">
    <property type="entry name" value="QOR_ZETA_CRYSTAL"/>
    <property type="match status" value="1"/>
</dbReference>
<evidence type="ECO:0000256" key="2">
    <source>
        <dbReference type="ARBA" id="ARBA00023002"/>
    </source>
</evidence>
<dbReference type="SUPFAM" id="SSF51735">
    <property type="entry name" value="NAD(P)-binding Rossmann-fold domains"/>
    <property type="match status" value="1"/>
</dbReference>
<dbReference type="Pfam" id="PF00107">
    <property type="entry name" value="ADH_zinc_N"/>
    <property type="match status" value="1"/>
</dbReference>
<comment type="caution">
    <text evidence="5">The sequence shown here is derived from an EMBL/GenBank/DDBJ whole genome shotgun (WGS) entry which is preliminary data.</text>
</comment>
<evidence type="ECO:0000313" key="6">
    <source>
        <dbReference type="Proteomes" id="UP000190366"/>
    </source>
</evidence>
<dbReference type="InterPro" id="IPR013154">
    <property type="entry name" value="ADH-like_N"/>
</dbReference>
<feature type="compositionally biased region" description="Basic and acidic residues" evidence="3">
    <location>
        <begin position="297"/>
        <end position="309"/>
    </location>
</feature>
<dbReference type="Proteomes" id="UP000190366">
    <property type="component" value="Unassembled WGS sequence"/>
</dbReference>
<proteinExistence type="predicted"/>
<sequence>MNMTQAIVATSYGGADVLEFRDITTPGPGPGQVLINVKAAGVNPIDWKLYSGAFGTDPDKLPMRLGLEISGTIAAVGAGVDGLVPGDDVIAAGQIGGYATRVIAAADQVFKKPASLSFNEAAGFLLTGQTAVHLLEATNVTEGDTVLIHGAAGGVGLLATQLAKARGATVIATASAARHDQLRGYGALPVEYGPGLQERVSAIGPVDAALDLVGTDEAADVSLALVADKGRIGHYRRIRPCRKRWLQGTRRRTRRGPRHRNPACRASRADPASGQRRAEGHRRPDLSAQRSSPSPRIRADGPRPRKDHPAALANPGEQTLSAAPAGVWCTKCLLVEVPMN</sequence>
<dbReference type="InterPro" id="IPR013149">
    <property type="entry name" value="ADH-like_C"/>
</dbReference>
<dbReference type="PANTHER" id="PTHR48106">
    <property type="entry name" value="QUINONE OXIDOREDUCTASE PIG3-RELATED"/>
    <property type="match status" value="1"/>
</dbReference>
<dbReference type="SUPFAM" id="SSF50129">
    <property type="entry name" value="GroES-like"/>
    <property type="match status" value="1"/>
</dbReference>
<dbReference type="Gene3D" id="3.40.50.720">
    <property type="entry name" value="NAD(P)-binding Rossmann-like Domain"/>
    <property type="match status" value="1"/>
</dbReference>
<dbReference type="EMBL" id="FVQL01000001">
    <property type="protein sequence ID" value="SKZ21157.1"/>
    <property type="molecule type" value="Genomic_DNA"/>
</dbReference>
<dbReference type="InterPro" id="IPR020843">
    <property type="entry name" value="ER"/>
</dbReference>
<feature type="domain" description="Enoyl reductase (ER)" evidence="4">
    <location>
        <begin position="13"/>
        <end position="283"/>
    </location>
</feature>
<reference evidence="5 6" key="1">
    <citation type="submission" date="2016-11" db="EMBL/GenBank/DDBJ databases">
        <authorList>
            <consortium name="Pathogen Informatics"/>
        </authorList>
    </citation>
    <scope>NUCLEOTIDE SEQUENCE [LARGE SCALE GENOMIC DNA]</scope>
    <source>
        <strain evidence="5 6">1168</strain>
    </source>
</reference>
<accession>A0AB38DJG5</accession>
<gene>
    <name evidence="5" type="primary">qorA_5</name>
    <name evidence="5" type="ORF">SAMEA2275630_03979</name>
</gene>
<feature type="region of interest" description="Disordered" evidence="3">
    <location>
        <begin position="246"/>
        <end position="318"/>
    </location>
</feature>